<dbReference type="PANTHER" id="PTHR10903">
    <property type="entry name" value="GTPASE, IMAP FAMILY MEMBER-RELATED"/>
    <property type="match status" value="1"/>
</dbReference>
<evidence type="ECO:0000256" key="1">
    <source>
        <dbReference type="ARBA" id="ARBA00008535"/>
    </source>
</evidence>
<dbReference type="Pfam" id="PF04548">
    <property type="entry name" value="AIG1"/>
    <property type="match status" value="1"/>
</dbReference>
<feature type="compositionally biased region" description="Basic and acidic residues" evidence="4">
    <location>
        <begin position="461"/>
        <end position="484"/>
    </location>
</feature>
<dbReference type="OrthoDB" id="9982588at2759"/>
<feature type="compositionally biased region" description="Basic and acidic residues" evidence="4">
    <location>
        <begin position="352"/>
        <end position="368"/>
    </location>
</feature>
<dbReference type="Gene3D" id="3.40.50.300">
    <property type="entry name" value="P-loop containing nucleotide triphosphate hydrolases"/>
    <property type="match status" value="1"/>
</dbReference>
<keyword evidence="7" id="KW-1185">Reference proteome</keyword>
<evidence type="ECO:0000313" key="6">
    <source>
        <dbReference type="EMBL" id="KAI1882382.1"/>
    </source>
</evidence>
<evidence type="ECO:0000256" key="2">
    <source>
        <dbReference type="ARBA" id="ARBA00022741"/>
    </source>
</evidence>
<dbReference type="AlphaFoldDB" id="A0A8T3CGF9"/>
<feature type="domain" description="AIG1-type G" evidence="5">
    <location>
        <begin position="55"/>
        <end position="254"/>
    </location>
</feature>
<dbReference type="GO" id="GO:0005525">
    <property type="term" value="F:GTP binding"/>
    <property type="evidence" value="ECO:0007669"/>
    <property type="project" value="UniProtKB-KW"/>
</dbReference>
<comment type="similarity">
    <text evidence="1">Belongs to the TRAFAC class TrmE-Era-EngA-EngB-Septin-like GTPase superfamily. AIG1/Toc34/Toc159-like paraseptin GTPase family. IAN subfamily.</text>
</comment>
<dbReference type="FunFam" id="3.40.50.300:FF:001809">
    <property type="entry name" value="Si:ch1073-365p7.2"/>
    <property type="match status" value="1"/>
</dbReference>
<gene>
    <name evidence="6" type="ORF">AGOR_G00250110</name>
</gene>
<dbReference type="EMBL" id="JAERUA010000025">
    <property type="protein sequence ID" value="KAI1882382.1"/>
    <property type="molecule type" value="Genomic_DNA"/>
</dbReference>
<dbReference type="InterPro" id="IPR027417">
    <property type="entry name" value="P-loop_NTPase"/>
</dbReference>
<evidence type="ECO:0000259" key="5">
    <source>
        <dbReference type="PROSITE" id="PS51720"/>
    </source>
</evidence>
<evidence type="ECO:0000256" key="3">
    <source>
        <dbReference type="ARBA" id="ARBA00023134"/>
    </source>
</evidence>
<accession>A0A8T3CGF9</accession>
<dbReference type="SUPFAM" id="SSF52540">
    <property type="entry name" value="P-loop containing nucleoside triphosphate hydrolases"/>
    <property type="match status" value="1"/>
</dbReference>
<dbReference type="Proteomes" id="UP000829720">
    <property type="component" value="Unassembled WGS sequence"/>
</dbReference>
<organism evidence="6 7">
    <name type="scientific">Albula goreensis</name>
    <dbReference type="NCBI Taxonomy" id="1534307"/>
    <lineage>
        <taxon>Eukaryota</taxon>
        <taxon>Metazoa</taxon>
        <taxon>Chordata</taxon>
        <taxon>Craniata</taxon>
        <taxon>Vertebrata</taxon>
        <taxon>Euteleostomi</taxon>
        <taxon>Actinopterygii</taxon>
        <taxon>Neopterygii</taxon>
        <taxon>Teleostei</taxon>
        <taxon>Albuliformes</taxon>
        <taxon>Albulidae</taxon>
        <taxon>Albula</taxon>
    </lineage>
</organism>
<name>A0A8T3CGF9_9TELE</name>
<sequence>MVAGNSGAYFLLHEAFQEVREERRAVEERGKQRLMKVQKQRETLRALLMGELSRLSELRIVLLGGRWAGKSSTGNTILAREEFKTKSHTTECVKKQGAVAGRQVTVVDTPGWHRRYDTGATPEEVKQEIVRSVSLFPAEPHALLLVIDVGYLFTETDRRAVEEHLELLGDRSWRHTIVLFTWGDSLIDRSIEQHIESWMALQQLVDKCGNRYHVLDNRNRTDGTQVTKLLQKIDEMVAGNDLWHISLTKYLESEERNRGLQQRCEEKEREKEDMRKMCEEKERENEGMRKRCEEKERENEEMRKRCEEKERENEVMRKRCEEREKKKEENKKKCMERERENEEMKKKCIEKEREKEKMEEDFRGKMEETTTTFEEAAQRLRTEIKGLKDREEEQQRETEDLRRRNEGKEEEISQLKEELSKLQKEKEESTAPVRNIVEMDLYMSGERITGSTELMSQEEEDRQRDRDRQMQREEEELRAQHQAEQEETQVQWSFYTSMSSQGERTILSSWKKNEEFTSSSLFERNM</sequence>
<dbReference type="PROSITE" id="PS51720">
    <property type="entry name" value="G_AIG1"/>
    <property type="match status" value="1"/>
</dbReference>
<evidence type="ECO:0000256" key="4">
    <source>
        <dbReference type="SAM" id="MobiDB-lite"/>
    </source>
</evidence>
<reference evidence="6" key="1">
    <citation type="submission" date="2021-01" db="EMBL/GenBank/DDBJ databases">
        <authorList>
            <person name="Zahm M."/>
            <person name="Roques C."/>
            <person name="Cabau C."/>
            <person name="Klopp C."/>
            <person name="Donnadieu C."/>
            <person name="Jouanno E."/>
            <person name="Lampietro C."/>
            <person name="Louis A."/>
            <person name="Herpin A."/>
            <person name="Echchiki A."/>
            <person name="Berthelot C."/>
            <person name="Parey E."/>
            <person name="Roest-Crollius H."/>
            <person name="Braasch I."/>
            <person name="Postlethwait J."/>
            <person name="Bobe J."/>
            <person name="Montfort J."/>
            <person name="Bouchez O."/>
            <person name="Begum T."/>
            <person name="Mejri S."/>
            <person name="Adams A."/>
            <person name="Chen W.-J."/>
            <person name="Guiguen Y."/>
        </authorList>
    </citation>
    <scope>NUCLEOTIDE SEQUENCE</scope>
    <source>
        <tissue evidence="6">Blood</tissue>
    </source>
</reference>
<feature type="region of interest" description="Disordered" evidence="4">
    <location>
        <begin position="352"/>
        <end position="490"/>
    </location>
</feature>
<dbReference type="InterPro" id="IPR045058">
    <property type="entry name" value="GIMA/IAN/Toc"/>
</dbReference>
<dbReference type="PANTHER" id="PTHR10903:SF107">
    <property type="entry name" value="GTPASE IMAP FAMILY MEMBER 4-LIKE-RELATED"/>
    <property type="match status" value="1"/>
</dbReference>
<keyword evidence="3" id="KW-0342">GTP-binding</keyword>
<protein>
    <recommendedName>
        <fullName evidence="5">AIG1-type G domain-containing protein</fullName>
    </recommendedName>
</protein>
<proteinExistence type="inferred from homology"/>
<keyword evidence="2" id="KW-0547">Nucleotide-binding</keyword>
<evidence type="ECO:0000313" key="7">
    <source>
        <dbReference type="Proteomes" id="UP000829720"/>
    </source>
</evidence>
<dbReference type="InterPro" id="IPR006703">
    <property type="entry name" value="G_AIG1"/>
</dbReference>
<feature type="compositionally biased region" description="Basic and acidic residues" evidence="4">
    <location>
        <begin position="376"/>
        <end position="429"/>
    </location>
</feature>
<comment type="caution">
    <text evidence="6">The sequence shown here is derived from an EMBL/GenBank/DDBJ whole genome shotgun (WGS) entry which is preliminary data.</text>
</comment>